<evidence type="ECO:0000313" key="1">
    <source>
        <dbReference type="EMBL" id="GME83444.1"/>
    </source>
</evidence>
<organism evidence="1 2">
    <name type="scientific">Ambrosiozyma monospora</name>
    <name type="common">Yeast</name>
    <name type="synonym">Endomycopsis monosporus</name>
    <dbReference type="NCBI Taxonomy" id="43982"/>
    <lineage>
        <taxon>Eukaryota</taxon>
        <taxon>Fungi</taxon>
        <taxon>Dikarya</taxon>
        <taxon>Ascomycota</taxon>
        <taxon>Saccharomycotina</taxon>
        <taxon>Pichiomycetes</taxon>
        <taxon>Pichiales</taxon>
        <taxon>Pichiaceae</taxon>
        <taxon>Ambrosiozyma</taxon>
    </lineage>
</organism>
<dbReference type="EMBL" id="BSXS01004759">
    <property type="protein sequence ID" value="GME83444.1"/>
    <property type="molecule type" value="Genomic_DNA"/>
</dbReference>
<proteinExistence type="predicted"/>
<dbReference type="Proteomes" id="UP001165064">
    <property type="component" value="Unassembled WGS sequence"/>
</dbReference>
<gene>
    <name evidence="1" type="ORF">Amon02_000617400</name>
</gene>
<evidence type="ECO:0000313" key="2">
    <source>
        <dbReference type="Proteomes" id="UP001165064"/>
    </source>
</evidence>
<comment type="caution">
    <text evidence="1">The sequence shown here is derived from an EMBL/GenBank/DDBJ whole genome shotgun (WGS) entry which is preliminary data.</text>
</comment>
<protein>
    <submittedName>
        <fullName evidence="1">Unnamed protein product</fullName>
    </submittedName>
</protein>
<keyword evidence="2" id="KW-1185">Reference proteome</keyword>
<accession>A0ACB5T8I9</accession>
<sequence length="174" mass="19548">MTFTFSKLRSKIHSFRHHRHHGSDQPPTYRESQQHNPLANSLSDESSSESLPTYREAILDSSISTCLPQSTPEKDPSSTFQSQPGSGNNQENPSLNHLIPLIIQPPEEYNLTTFALQQSTAGYGTRRRIHPRNASDLGHDSEYELFYGTGTGYWFPGYAEAYCRDGHVAGQHVL</sequence>
<name>A0ACB5T8I9_AMBMO</name>
<reference evidence="1" key="1">
    <citation type="submission" date="2023-04" db="EMBL/GenBank/DDBJ databases">
        <title>Ambrosiozyma monospora NBRC 10751.</title>
        <authorList>
            <person name="Ichikawa N."/>
            <person name="Sato H."/>
            <person name="Tonouchi N."/>
        </authorList>
    </citation>
    <scope>NUCLEOTIDE SEQUENCE</scope>
    <source>
        <strain evidence="1">NBRC 10751</strain>
    </source>
</reference>